<evidence type="ECO:0000313" key="4">
    <source>
        <dbReference type="EMBL" id="WAX56383.1"/>
    </source>
</evidence>
<evidence type="ECO:0000259" key="2">
    <source>
        <dbReference type="Pfam" id="PF01575"/>
    </source>
</evidence>
<keyword evidence="5" id="KW-1185">Reference proteome</keyword>
<organism evidence="4 5">
    <name type="scientific">Jatrophihabitans cynanchi</name>
    <dbReference type="NCBI Taxonomy" id="2944128"/>
    <lineage>
        <taxon>Bacteria</taxon>
        <taxon>Bacillati</taxon>
        <taxon>Actinomycetota</taxon>
        <taxon>Actinomycetes</taxon>
        <taxon>Jatrophihabitantales</taxon>
        <taxon>Jatrophihabitantaceae</taxon>
        <taxon>Jatrophihabitans</taxon>
    </lineage>
</organism>
<dbReference type="Proteomes" id="UP001164693">
    <property type="component" value="Chromosome"/>
</dbReference>
<dbReference type="PANTHER" id="PTHR13078">
    <property type="entry name" value="PEROXISOMAL MULTIFUNCTIONAL ENZYME TYPE 2-RELATED"/>
    <property type="match status" value="1"/>
</dbReference>
<feature type="domain" description="MaoC-like" evidence="2">
    <location>
        <begin position="150"/>
        <end position="243"/>
    </location>
</feature>
<evidence type="ECO:0000313" key="5">
    <source>
        <dbReference type="Proteomes" id="UP001164693"/>
    </source>
</evidence>
<dbReference type="SUPFAM" id="SSF54637">
    <property type="entry name" value="Thioesterase/thiol ester dehydrase-isomerase"/>
    <property type="match status" value="2"/>
</dbReference>
<protein>
    <recommendedName>
        <fullName evidence="6">Enoyl-CoA hydratase</fullName>
    </recommendedName>
</protein>
<dbReference type="PANTHER" id="PTHR13078:SF56">
    <property type="entry name" value="PEROXISOMAL MULTIFUNCTIONAL ENZYME TYPE 2"/>
    <property type="match status" value="1"/>
</dbReference>
<comment type="similarity">
    <text evidence="1">Belongs to the enoyl-CoA hydratase/isomerase family.</text>
</comment>
<gene>
    <name evidence="4" type="ORF">M6B22_17840</name>
</gene>
<dbReference type="EMBL" id="CP097463">
    <property type="protein sequence ID" value="WAX56383.1"/>
    <property type="molecule type" value="Genomic_DNA"/>
</dbReference>
<dbReference type="InterPro" id="IPR002539">
    <property type="entry name" value="MaoC-like_dom"/>
</dbReference>
<sequence>MTEPHPLAGADLGSRTVRYDERDAILYALAVGAGASDLDLVFERRLRVLPTFALTLAQWAPDVLAGRGAWDVATALHGAQRLQVLDPLPASGEVLMTARVGDVWDKGSAAVFDVVVQSRYFRATWSIFAPGRGGFGGSRGPATPASSEGVPDVETTLPTFATQAALYRLTGDRHLIHIDPAAAAAIGQPRPILHGLCTLAAAVLRIAAVTGAHPADVLELGGRFAAPVLPGQVLDLQLWTGGGAGTAFRAVHAGTPVLTAGTVRFQDSR</sequence>
<dbReference type="Pfam" id="PF22622">
    <property type="entry name" value="MFE-2_hydrat-2_N"/>
    <property type="match status" value="1"/>
</dbReference>
<dbReference type="InterPro" id="IPR029069">
    <property type="entry name" value="HotDog_dom_sf"/>
</dbReference>
<dbReference type="InterPro" id="IPR054357">
    <property type="entry name" value="MFE-2_N"/>
</dbReference>
<dbReference type="Pfam" id="PF01575">
    <property type="entry name" value="MaoC_dehydratas"/>
    <property type="match status" value="1"/>
</dbReference>
<proteinExistence type="inferred from homology"/>
<evidence type="ECO:0000256" key="1">
    <source>
        <dbReference type="ARBA" id="ARBA00005254"/>
    </source>
</evidence>
<name>A0ABY7JXK7_9ACTN</name>
<dbReference type="Gene3D" id="3.10.129.10">
    <property type="entry name" value="Hotdog Thioesterase"/>
    <property type="match status" value="1"/>
</dbReference>
<evidence type="ECO:0000259" key="3">
    <source>
        <dbReference type="Pfam" id="PF22622"/>
    </source>
</evidence>
<reference evidence="4" key="1">
    <citation type="submission" date="2022-05" db="EMBL/GenBank/DDBJ databases">
        <title>Jatrophihabitans sp. SB3-54 whole genome sequence.</title>
        <authorList>
            <person name="Suh M.K."/>
            <person name="Eom M.K."/>
            <person name="Kim J.S."/>
            <person name="Kim H.S."/>
            <person name="Do H.E."/>
            <person name="Shin Y.K."/>
            <person name="Lee J.-S."/>
        </authorList>
    </citation>
    <scope>NUCLEOTIDE SEQUENCE</scope>
    <source>
        <strain evidence="4">SB3-54</strain>
    </source>
</reference>
<accession>A0ABY7JXK7</accession>
<feature type="domain" description="Peroxisomal multifunctional enzyme type 2-like N-terminal" evidence="3">
    <location>
        <begin position="18"/>
        <end position="118"/>
    </location>
</feature>
<evidence type="ECO:0008006" key="6">
    <source>
        <dbReference type="Google" id="ProtNLM"/>
    </source>
</evidence>
<dbReference type="RefSeq" id="WP_269442915.1">
    <property type="nucleotide sequence ID" value="NZ_CP097463.1"/>
</dbReference>